<dbReference type="STRING" id="1121324.CLIT_2c01950"/>
<keyword evidence="3" id="KW-1185">Reference proteome</keyword>
<name>A0A069RHV2_PEPLI</name>
<evidence type="ECO:0000256" key="1">
    <source>
        <dbReference type="SAM" id="Phobius"/>
    </source>
</evidence>
<dbReference type="EMBL" id="JJMM01000002">
    <property type="protein sequence ID" value="KDR96589.1"/>
    <property type="molecule type" value="Genomic_DNA"/>
</dbReference>
<dbReference type="RefSeq" id="WP_038261083.1">
    <property type="nucleotide sequence ID" value="NZ_FSRH01000001.1"/>
</dbReference>
<keyword evidence="1" id="KW-0472">Membrane</keyword>
<keyword evidence="1" id="KW-0812">Transmembrane</keyword>
<reference evidence="2 3" key="1">
    <citation type="submission" date="2014-03" db="EMBL/GenBank/DDBJ databases">
        <title>Genome sequence of Clostridium litorale W6, DSM 5388.</title>
        <authorList>
            <person name="Poehlein A."/>
            <person name="Jagirdar A."/>
            <person name="Khonsari B."/>
            <person name="Chibani C.M."/>
            <person name="Gutierrez Gutierrez D.A."/>
            <person name="Davydova E."/>
            <person name="Alghaithi H.S."/>
            <person name="Nair K.P."/>
            <person name="Dhamotharan K."/>
            <person name="Chandran L."/>
            <person name="G W."/>
            <person name="Daniel R."/>
        </authorList>
    </citation>
    <scope>NUCLEOTIDE SEQUENCE [LARGE SCALE GENOMIC DNA]</scope>
    <source>
        <strain evidence="2 3">W6</strain>
    </source>
</reference>
<protein>
    <submittedName>
        <fullName evidence="2">Uncharacterized protein</fullName>
    </submittedName>
</protein>
<comment type="caution">
    <text evidence="2">The sequence shown here is derived from an EMBL/GenBank/DDBJ whole genome shotgun (WGS) entry which is preliminary data.</text>
</comment>
<evidence type="ECO:0000313" key="2">
    <source>
        <dbReference type="EMBL" id="KDR96589.1"/>
    </source>
</evidence>
<accession>A0A069RHV2</accession>
<evidence type="ECO:0000313" key="3">
    <source>
        <dbReference type="Proteomes" id="UP000027946"/>
    </source>
</evidence>
<organism evidence="2 3">
    <name type="scientific">Peptoclostridium litorale DSM 5388</name>
    <dbReference type="NCBI Taxonomy" id="1121324"/>
    <lineage>
        <taxon>Bacteria</taxon>
        <taxon>Bacillati</taxon>
        <taxon>Bacillota</taxon>
        <taxon>Clostridia</taxon>
        <taxon>Peptostreptococcales</taxon>
        <taxon>Peptoclostridiaceae</taxon>
        <taxon>Peptoclostridium</taxon>
    </lineage>
</organism>
<sequence>MKLKNGSIDFTMKTWFAIFTVSVVLFISFFAYVFYSIGQGEDYSANWPGKYPEESQVRYGKLMDIEDVEKAMEEYISLFEENLRIGDIFVYEDTDYYVSIEEADTGKGAMELLVNPYTGFIYPEHGPNMMWNEKYGMHGRGHMMWRGRRDYESGEYRWYFPSGNQTQKIQKGEAIHNANEYIKQYFDKDAFTDGEGHDFYGYYTFHIKKGEDTVGMLSVSQYTGDVWFHSWHGELVEVISHHEENEDK</sequence>
<proteinExistence type="predicted"/>
<dbReference type="OrthoDB" id="2082683at2"/>
<gene>
    <name evidence="2" type="ORF">CLIT_2c01950</name>
</gene>
<dbReference type="eggNOG" id="COG3212">
    <property type="taxonomic scope" value="Bacteria"/>
</dbReference>
<dbReference type="AlphaFoldDB" id="A0A069RHV2"/>
<keyword evidence="1" id="KW-1133">Transmembrane helix</keyword>
<dbReference type="Proteomes" id="UP000027946">
    <property type="component" value="Unassembled WGS sequence"/>
</dbReference>
<feature type="transmembrane region" description="Helical" evidence="1">
    <location>
        <begin position="12"/>
        <end position="35"/>
    </location>
</feature>